<evidence type="ECO:0000256" key="1">
    <source>
        <dbReference type="ARBA" id="ARBA00010541"/>
    </source>
</evidence>
<evidence type="ECO:0000256" key="4">
    <source>
        <dbReference type="SAM" id="MobiDB-lite"/>
    </source>
</evidence>
<feature type="compositionally biased region" description="Low complexity" evidence="4">
    <location>
        <begin position="452"/>
        <end position="462"/>
    </location>
</feature>
<dbReference type="Proteomes" id="UP000324974">
    <property type="component" value="Chromosome"/>
</dbReference>
<dbReference type="InterPro" id="IPR043504">
    <property type="entry name" value="Peptidase_S1_PA_chymotrypsin"/>
</dbReference>
<evidence type="ECO:0000259" key="6">
    <source>
        <dbReference type="PROSITE" id="PS50106"/>
    </source>
</evidence>
<dbReference type="SUPFAM" id="SSF53474">
    <property type="entry name" value="alpha/beta-Hydrolases"/>
    <property type="match status" value="1"/>
</dbReference>
<dbReference type="RefSeq" id="WP_168219419.1">
    <property type="nucleotide sequence ID" value="NZ_CP042425.1"/>
</dbReference>
<feature type="region of interest" description="Disordered" evidence="4">
    <location>
        <begin position="451"/>
        <end position="502"/>
    </location>
</feature>
<dbReference type="InterPro" id="IPR001478">
    <property type="entry name" value="PDZ"/>
</dbReference>
<evidence type="ECO:0000256" key="5">
    <source>
        <dbReference type="SAM" id="SignalP"/>
    </source>
</evidence>
<proteinExistence type="inferred from homology"/>
<dbReference type="Gene3D" id="3.40.50.1820">
    <property type="entry name" value="alpha/beta hydrolase"/>
    <property type="match status" value="1"/>
</dbReference>
<dbReference type="PRINTS" id="PR00834">
    <property type="entry name" value="PROTEASES2C"/>
</dbReference>
<dbReference type="PANTHER" id="PTHR43343">
    <property type="entry name" value="PEPTIDASE S12"/>
    <property type="match status" value="1"/>
</dbReference>
<gene>
    <name evidence="7" type="ORF">PX52LOC_07424</name>
</gene>
<dbReference type="GO" id="GO:0004252">
    <property type="term" value="F:serine-type endopeptidase activity"/>
    <property type="evidence" value="ECO:0007669"/>
    <property type="project" value="InterPro"/>
</dbReference>
<feature type="compositionally biased region" description="Basic and acidic residues" evidence="4">
    <location>
        <begin position="463"/>
        <end position="501"/>
    </location>
</feature>
<evidence type="ECO:0000313" key="7">
    <source>
        <dbReference type="EMBL" id="QEL20331.1"/>
    </source>
</evidence>
<feature type="domain" description="PDZ" evidence="6">
    <location>
        <begin position="321"/>
        <end position="389"/>
    </location>
</feature>
<sequence>MRYLLSLLLLAVAPVAFAQDANEKEEQAMKAASAGVAPSVVKIETVGGQDVMPSGPAGPGPRAPGIRKGVGPTTGVVVAADGYIITSSFNFANKPSDIFVTVPNRPGRLVAKQIATDTTRMLTLVKIDAKDLPVPTAVPKADIAIGQWSLALGRTLMPDVGAMPPSVSAGIISAVGRINGKCLQTDAKVSPVNYGGPLVGIDGRVQGILVPASQNAEGDVSGVEWYDSGIGFAIPFEDVLAVVPKLREGKNLRRGLMGITPQSQEQYLAAVVVGTISPDSAAAKAGLKVGDKIVTIDKKPVVHMVGMQHILGPKYEGDVIDIKVLRDGNEMDFPGVKLTGVITAVASGFLGILPLRDDPDPGVPVRFVYPKSPAEIAGLKVGDRIMKVSPILPGGQKAPPPLELTQGRTQLNAIVGRTPPGQELQFEVKRAGGDKTETVKVKLTAVPDEELPAALPLPSSAERALDKPKGAKDAPKPKEEPKKEEPKKDKDDEKKDDKEPEVGMLKKKNAVLGREYWVYVPLNYKPSVSHGLIVWLHPAGKGGKDADEMAKIWRPFLEDYHYILVGPKSQSNDGWVASETEGIMADVKEVIAQHTIDRSRIIAHGMGVGGQMAFYLGFSARDTIRGVATTGASLGTQPKDIVPAQPLAFFIVGGEKDPAVKSIADSIPPLKDKKFPVIYRQLKDFGKEYMLQPTLIELCVWIDSIDKI</sequence>
<dbReference type="PANTHER" id="PTHR43343:SF3">
    <property type="entry name" value="PROTEASE DO-LIKE 8, CHLOROPLASTIC"/>
    <property type="match status" value="1"/>
</dbReference>
<dbReference type="InterPro" id="IPR051201">
    <property type="entry name" value="Chloro_Bact_Ser_Proteases"/>
</dbReference>
<dbReference type="Gene3D" id="2.40.10.10">
    <property type="entry name" value="Trypsin-like serine proteases"/>
    <property type="match status" value="2"/>
</dbReference>
<dbReference type="Pfam" id="PF13365">
    <property type="entry name" value="Trypsin_2"/>
    <property type="match status" value="1"/>
</dbReference>
<accession>A0A5C1AM78</accession>
<keyword evidence="3" id="KW-0378">Hydrolase</keyword>
<dbReference type="InterPro" id="IPR001940">
    <property type="entry name" value="Peptidase_S1C"/>
</dbReference>
<feature type="signal peptide" evidence="5">
    <location>
        <begin position="1"/>
        <end position="18"/>
    </location>
</feature>
<feature type="region of interest" description="Disordered" evidence="4">
    <location>
        <begin position="48"/>
        <end position="68"/>
    </location>
</feature>
<protein>
    <submittedName>
        <fullName evidence="7">PDZ domain-containing protein</fullName>
    </submittedName>
</protein>
<dbReference type="SUPFAM" id="SSF50156">
    <property type="entry name" value="PDZ domain-like"/>
    <property type="match status" value="2"/>
</dbReference>
<dbReference type="InterPro" id="IPR009003">
    <property type="entry name" value="Peptidase_S1_PA"/>
</dbReference>
<keyword evidence="8" id="KW-1185">Reference proteome</keyword>
<feature type="domain" description="PDZ" evidence="6">
    <location>
        <begin position="240"/>
        <end position="328"/>
    </location>
</feature>
<dbReference type="GO" id="GO:0006508">
    <property type="term" value="P:proteolysis"/>
    <property type="evidence" value="ECO:0007669"/>
    <property type="project" value="UniProtKB-KW"/>
</dbReference>
<dbReference type="PROSITE" id="PS50106">
    <property type="entry name" value="PDZ"/>
    <property type="match status" value="2"/>
</dbReference>
<evidence type="ECO:0000256" key="3">
    <source>
        <dbReference type="ARBA" id="ARBA00022801"/>
    </source>
</evidence>
<dbReference type="SMART" id="SM00228">
    <property type="entry name" value="PDZ"/>
    <property type="match status" value="2"/>
</dbReference>
<dbReference type="InterPro" id="IPR036034">
    <property type="entry name" value="PDZ_sf"/>
</dbReference>
<feature type="chain" id="PRO_5023111364" evidence="5">
    <location>
        <begin position="19"/>
        <end position="708"/>
    </location>
</feature>
<comment type="similarity">
    <text evidence="1">Belongs to the peptidase S1C family.</text>
</comment>
<organism evidence="7 8">
    <name type="scientific">Limnoglobus roseus</name>
    <dbReference type="NCBI Taxonomy" id="2598579"/>
    <lineage>
        <taxon>Bacteria</taxon>
        <taxon>Pseudomonadati</taxon>
        <taxon>Planctomycetota</taxon>
        <taxon>Planctomycetia</taxon>
        <taxon>Gemmatales</taxon>
        <taxon>Gemmataceae</taxon>
        <taxon>Limnoglobus</taxon>
    </lineage>
</organism>
<dbReference type="KEGG" id="lrs:PX52LOC_07424"/>
<keyword evidence="2" id="KW-0645">Protease</keyword>
<dbReference type="InterPro" id="IPR029058">
    <property type="entry name" value="AB_hydrolase_fold"/>
</dbReference>
<reference evidence="8" key="1">
    <citation type="submission" date="2019-08" db="EMBL/GenBank/DDBJ databases">
        <title>Limnoglobus roseus gen. nov., sp. nov., a novel freshwater planctomycete with a giant genome from the family Gemmataceae.</title>
        <authorList>
            <person name="Kulichevskaya I.S."/>
            <person name="Naumoff D.G."/>
            <person name="Miroshnikov K."/>
            <person name="Ivanova A."/>
            <person name="Philippov D.A."/>
            <person name="Hakobyan A."/>
            <person name="Rijpstra I.C."/>
            <person name="Sinninghe Damste J.S."/>
            <person name="Liesack W."/>
            <person name="Dedysh S.N."/>
        </authorList>
    </citation>
    <scope>NUCLEOTIDE SEQUENCE [LARGE SCALE GENOMIC DNA]</scope>
    <source>
        <strain evidence="8">PX52</strain>
    </source>
</reference>
<dbReference type="AlphaFoldDB" id="A0A5C1AM78"/>
<evidence type="ECO:0000313" key="8">
    <source>
        <dbReference type="Proteomes" id="UP000324974"/>
    </source>
</evidence>
<dbReference type="EMBL" id="CP042425">
    <property type="protein sequence ID" value="QEL20331.1"/>
    <property type="molecule type" value="Genomic_DNA"/>
</dbReference>
<dbReference type="SUPFAM" id="SSF50494">
    <property type="entry name" value="Trypsin-like serine proteases"/>
    <property type="match status" value="1"/>
</dbReference>
<evidence type="ECO:0000256" key="2">
    <source>
        <dbReference type="ARBA" id="ARBA00022670"/>
    </source>
</evidence>
<dbReference type="Pfam" id="PF13180">
    <property type="entry name" value="PDZ_2"/>
    <property type="match status" value="1"/>
</dbReference>
<name>A0A5C1AM78_9BACT</name>
<keyword evidence="5" id="KW-0732">Signal</keyword>
<dbReference type="Gene3D" id="2.30.42.10">
    <property type="match status" value="2"/>
</dbReference>